<name>U1WIA4_ANEAE</name>
<evidence type="ECO:0000256" key="1">
    <source>
        <dbReference type="ARBA" id="ARBA00010692"/>
    </source>
</evidence>
<feature type="transmembrane region" description="Helical" evidence="3">
    <location>
        <begin position="63"/>
        <end position="84"/>
    </location>
</feature>
<protein>
    <recommendedName>
        <fullName evidence="2">Biotin transporter</fullName>
    </recommendedName>
</protein>
<reference evidence="4 5" key="1">
    <citation type="submission" date="2013-08" db="EMBL/GenBank/DDBJ databases">
        <authorList>
            <person name="Weinstock G."/>
            <person name="Sodergren E."/>
            <person name="Wylie T."/>
            <person name="Fulton L."/>
            <person name="Fulton R."/>
            <person name="Fronick C."/>
            <person name="O'Laughlin M."/>
            <person name="Godfrey J."/>
            <person name="Miner T."/>
            <person name="Herter B."/>
            <person name="Appelbaum E."/>
            <person name="Cordes M."/>
            <person name="Lek S."/>
            <person name="Wollam A."/>
            <person name="Pepin K.H."/>
            <person name="Palsikar V.B."/>
            <person name="Mitreva M."/>
            <person name="Wilson R.K."/>
        </authorList>
    </citation>
    <scope>NUCLEOTIDE SEQUENCE [LARGE SCALE GENOMIC DNA]</scope>
    <source>
        <strain evidence="4 5">ATCC 12856</strain>
    </source>
</reference>
<dbReference type="GO" id="GO:0015225">
    <property type="term" value="F:biotin transmembrane transporter activity"/>
    <property type="evidence" value="ECO:0007669"/>
    <property type="project" value="UniProtKB-UniRule"/>
</dbReference>
<proteinExistence type="inferred from homology"/>
<feature type="transmembrane region" description="Helical" evidence="3">
    <location>
        <begin position="159"/>
        <end position="180"/>
    </location>
</feature>
<dbReference type="EMBL" id="AWSJ01000217">
    <property type="protein sequence ID" value="ERI08289.1"/>
    <property type="molecule type" value="Genomic_DNA"/>
</dbReference>
<keyword evidence="3" id="KW-1133">Transmembrane helix</keyword>
<dbReference type="Gene3D" id="1.10.1760.20">
    <property type="match status" value="1"/>
</dbReference>
<dbReference type="AlphaFoldDB" id="U1WIA4"/>
<dbReference type="PANTHER" id="PTHR34295:SF1">
    <property type="entry name" value="BIOTIN TRANSPORTER BIOY"/>
    <property type="match status" value="1"/>
</dbReference>
<dbReference type="PATRIC" id="fig|649747.3.peg.3235"/>
<dbReference type="STRING" id="649747.HMPREF0083_03571"/>
<accession>U1WIA4</accession>
<keyword evidence="3" id="KW-0812">Transmembrane</keyword>
<evidence type="ECO:0000256" key="3">
    <source>
        <dbReference type="SAM" id="Phobius"/>
    </source>
</evidence>
<comment type="subcellular location">
    <subcellularLocation>
        <location evidence="2">Cell membrane</location>
        <topology evidence="2">Multi-pass membrane protein</topology>
    </subcellularLocation>
</comment>
<evidence type="ECO:0000313" key="4">
    <source>
        <dbReference type="EMBL" id="ERI08289.1"/>
    </source>
</evidence>
<feature type="transmembrane region" description="Helical" evidence="3">
    <location>
        <begin position="119"/>
        <end position="139"/>
    </location>
</feature>
<dbReference type="GO" id="GO:0005886">
    <property type="term" value="C:plasma membrane"/>
    <property type="evidence" value="ECO:0007669"/>
    <property type="project" value="UniProtKB-SubCell"/>
</dbReference>
<keyword evidence="2 3" id="KW-0472">Membrane</keyword>
<evidence type="ECO:0000313" key="5">
    <source>
        <dbReference type="Proteomes" id="UP000016511"/>
    </source>
</evidence>
<keyword evidence="2" id="KW-1003">Cell membrane</keyword>
<dbReference type="Proteomes" id="UP000016511">
    <property type="component" value="Unassembled WGS sequence"/>
</dbReference>
<dbReference type="PANTHER" id="PTHR34295">
    <property type="entry name" value="BIOTIN TRANSPORTER BIOY"/>
    <property type="match status" value="1"/>
</dbReference>
<feature type="transmembrane region" description="Helical" evidence="3">
    <location>
        <begin position="36"/>
        <end position="54"/>
    </location>
</feature>
<feature type="transmembrane region" description="Helical" evidence="3">
    <location>
        <begin position="12"/>
        <end position="30"/>
    </location>
</feature>
<gene>
    <name evidence="4" type="ORF">HMPREF0083_03571</name>
</gene>
<dbReference type="PIRSF" id="PIRSF016661">
    <property type="entry name" value="BioY"/>
    <property type="match status" value="1"/>
</dbReference>
<keyword evidence="2" id="KW-0813">Transport</keyword>
<comment type="similarity">
    <text evidence="1 2">Belongs to the BioY family.</text>
</comment>
<feature type="transmembrane region" description="Helical" evidence="3">
    <location>
        <begin position="90"/>
        <end position="107"/>
    </location>
</feature>
<comment type="caution">
    <text evidence="4">The sequence shown here is derived from an EMBL/GenBank/DDBJ whole genome shotgun (WGS) entry which is preliminary data.</text>
</comment>
<evidence type="ECO:0000256" key="2">
    <source>
        <dbReference type="PIRNR" id="PIRNR016661"/>
    </source>
</evidence>
<dbReference type="eggNOG" id="COG1268">
    <property type="taxonomic scope" value="Bacteria"/>
</dbReference>
<sequence length="197" mass="21294">MMMKQKTAAPTIGLILAAMFASLTAIGAFIKVPVPFVPFTLQILFVYFAGSLLGSRVGALSQLVYLIVGLVGVPVFTEGGGIGYVLKPTFGYLVGFVLASYAIGRLIERTENPTWSDFVIAHFTGLLLVYGAGTVYLYVAMNVLIGKAFTVWQTFLYGFLLAVPGDIVLCLIASVIAVKVHKQIYPLKHRLRGEIKA</sequence>
<keyword evidence="5" id="KW-1185">Reference proteome</keyword>
<dbReference type="Pfam" id="PF02632">
    <property type="entry name" value="BioY"/>
    <property type="match status" value="1"/>
</dbReference>
<organism evidence="4 5">
    <name type="scientific">Aneurinibacillus aneurinilyticus ATCC 12856</name>
    <dbReference type="NCBI Taxonomy" id="649747"/>
    <lineage>
        <taxon>Bacteria</taxon>
        <taxon>Bacillati</taxon>
        <taxon>Bacillota</taxon>
        <taxon>Bacilli</taxon>
        <taxon>Bacillales</taxon>
        <taxon>Paenibacillaceae</taxon>
        <taxon>Aneurinibacillus group</taxon>
        <taxon>Aneurinibacillus</taxon>
    </lineage>
</organism>
<dbReference type="HOGENOM" id="CLU_077931_3_1_9"/>
<dbReference type="InterPro" id="IPR003784">
    <property type="entry name" value="BioY"/>
</dbReference>